<keyword evidence="6 10" id="KW-0547">Nucleotide-binding</keyword>
<comment type="caution">
    <text evidence="12">The sequence shown here is derived from an EMBL/GenBank/DDBJ whole genome shotgun (WGS) entry which is preliminary data.</text>
</comment>
<dbReference type="HAMAP" id="MF_00244">
    <property type="entry name" value="NaMN_adenylyltr"/>
    <property type="match status" value="1"/>
</dbReference>
<keyword evidence="8 10" id="KW-0520">NAD</keyword>
<dbReference type="GO" id="GO:0005524">
    <property type="term" value="F:ATP binding"/>
    <property type="evidence" value="ECO:0007669"/>
    <property type="project" value="UniProtKB-KW"/>
</dbReference>
<gene>
    <name evidence="10" type="primary">nadD</name>
    <name evidence="12" type="ORF">EBO34_02405</name>
</gene>
<dbReference type="UniPathway" id="UPA00253">
    <property type="reaction ID" value="UER00332"/>
</dbReference>
<reference evidence="12 13" key="1">
    <citation type="submission" date="2018-10" db="EMBL/GenBank/DDBJ databases">
        <title>Bacillus Keqinensis sp. nov., a moderately halophilic bacterium isolated from a saline-alkaline lake.</title>
        <authorList>
            <person name="Wang H."/>
        </authorList>
    </citation>
    <scope>NUCLEOTIDE SEQUENCE [LARGE SCALE GENOMIC DNA]</scope>
    <source>
        <strain evidence="12 13">KQ-3</strain>
    </source>
</reference>
<dbReference type="Proteomes" id="UP000278746">
    <property type="component" value="Unassembled WGS sequence"/>
</dbReference>
<keyword evidence="5 10" id="KW-0548">Nucleotidyltransferase</keyword>
<dbReference type="PANTHER" id="PTHR39321:SF3">
    <property type="entry name" value="PHOSPHOPANTETHEINE ADENYLYLTRANSFERASE"/>
    <property type="match status" value="1"/>
</dbReference>
<name>A0A3M7TT81_9BACI</name>
<dbReference type="Gene3D" id="3.40.50.620">
    <property type="entry name" value="HUPs"/>
    <property type="match status" value="1"/>
</dbReference>
<dbReference type="OrthoDB" id="5295945at2"/>
<organism evidence="12 13">
    <name type="scientific">Alteribacter keqinensis</name>
    <dbReference type="NCBI Taxonomy" id="2483800"/>
    <lineage>
        <taxon>Bacteria</taxon>
        <taxon>Bacillati</taxon>
        <taxon>Bacillota</taxon>
        <taxon>Bacilli</taxon>
        <taxon>Bacillales</taxon>
        <taxon>Bacillaceae</taxon>
        <taxon>Alteribacter</taxon>
    </lineage>
</organism>
<evidence type="ECO:0000313" key="13">
    <source>
        <dbReference type="Proteomes" id="UP000278746"/>
    </source>
</evidence>
<evidence type="ECO:0000313" key="12">
    <source>
        <dbReference type="EMBL" id="RNA68838.1"/>
    </source>
</evidence>
<dbReference type="PANTHER" id="PTHR39321">
    <property type="entry name" value="NICOTINATE-NUCLEOTIDE ADENYLYLTRANSFERASE-RELATED"/>
    <property type="match status" value="1"/>
</dbReference>
<dbReference type="NCBIfam" id="TIGR00482">
    <property type="entry name" value="nicotinate (nicotinamide) nucleotide adenylyltransferase"/>
    <property type="match status" value="1"/>
</dbReference>
<dbReference type="NCBIfam" id="NF000841">
    <property type="entry name" value="PRK00071.1-4"/>
    <property type="match status" value="1"/>
</dbReference>
<keyword evidence="7 10" id="KW-0067">ATP-binding</keyword>
<dbReference type="AlphaFoldDB" id="A0A3M7TT81"/>
<evidence type="ECO:0000256" key="5">
    <source>
        <dbReference type="ARBA" id="ARBA00022695"/>
    </source>
</evidence>
<dbReference type="GO" id="GO:0009435">
    <property type="term" value="P:NAD+ biosynthetic process"/>
    <property type="evidence" value="ECO:0007669"/>
    <property type="project" value="UniProtKB-UniRule"/>
</dbReference>
<evidence type="ECO:0000256" key="2">
    <source>
        <dbReference type="ARBA" id="ARBA00005019"/>
    </source>
</evidence>
<dbReference type="CDD" id="cd02165">
    <property type="entry name" value="NMNAT"/>
    <property type="match status" value="1"/>
</dbReference>
<dbReference type="InterPro" id="IPR004821">
    <property type="entry name" value="Cyt_trans-like"/>
</dbReference>
<proteinExistence type="inferred from homology"/>
<dbReference type="GO" id="GO:0004515">
    <property type="term" value="F:nicotinate-nucleotide adenylyltransferase activity"/>
    <property type="evidence" value="ECO:0007669"/>
    <property type="project" value="UniProtKB-UniRule"/>
</dbReference>
<dbReference type="EMBL" id="RHIB01000001">
    <property type="protein sequence ID" value="RNA68838.1"/>
    <property type="molecule type" value="Genomic_DNA"/>
</dbReference>
<evidence type="ECO:0000256" key="3">
    <source>
        <dbReference type="ARBA" id="ARBA00022642"/>
    </source>
</evidence>
<feature type="domain" description="Cytidyltransferase-like" evidence="11">
    <location>
        <begin position="7"/>
        <end position="164"/>
    </location>
</feature>
<dbReference type="NCBIfam" id="NF000840">
    <property type="entry name" value="PRK00071.1-3"/>
    <property type="match status" value="1"/>
</dbReference>
<keyword evidence="13" id="KW-1185">Reference proteome</keyword>
<keyword evidence="4 10" id="KW-0808">Transferase</keyword>
<dbReference type="InterPro" id="IPR014729">
    <property type="entry name" value="Rossmann-like_a/b/a_fold"/>
</dbReference>
<evidence type="ECO:0000256" key="6">
    <source>
        <dbReference type="ARBA" id="ARBA00022741"/>
    </source>
</evidence>
<protein>
    <recommendedName>
        <fullName evidence="10">Probable nicotinate-nucleotide adenylyltransferase</fullName>
        <ecNumber evidence="10">2.7.7.18</ecNumber>
    </recommendedName>
    <alternativeName>
        <fullName evidence="10">Deamido-NAD(+) diphosphorylase</fullName>
    </alternativeName>
    <alternativeName>
        <fullName evidence="10">Deamido-NAD(+) pyrophosphorylase</fullName>
    </alternativeName>
    <alternativeName>
        <fullName evidence="10">Nicotinate mononucleotide adenylyltransferase</fullName>
        <shortName evidence="10">NaMN adenylyltransferase</shortName>
    </alternativeName>
</protein>
<evidence type="ECO:0000256" key="4">
    <source>
        <dbReference type="ARBA" id="ARBA00022679"/>
    </source>
</evidence>
<dbReference type="InterPro" id="IPR005248">
    <property type="entry name" value="NadD/NMNAT"/>
</dbReference>
<dbReference type="Pfam" id="PF01467">
    <property type="entry name" value="CTP_transf_like"/>
    <property type="match status" value="1"/>
</dbReference>
<evidence type="ECO:0000256" key="1">
    <source>
        <dbReference type="ARBA" id="ARBA00002324"/>
    </source>
</evidence>
<evidence type="ECO:0000256" key="10">
    <source>
        <dbReference type="HAMAP-Rule" id="MF_00244"/>
    </source>
</evidence>
<dbReference type="RefSeq" id="WP_122896362.1">
    <property type="nucleotide sequence ID" value="NZ_RHIB01000001.1"/>
</dbReference>
<dbReference type="SUPFAM" id="SSF52374">
    <property type="entry name" value="Nucleotidylyl transferase"/>
    <property type="match status" value="1"/>
</dbReference>
<sequence>MDKRIGLMGGTFDPPHIGHAILAETARISLKLDEVWWLPNQVPPHKEKKSVTSDEERINMVEMICEKHVPFVCNLIEFKRKGPSYTADTLKLLKDQHPTHDFYFIIGGDSVDALHTWRDIETIGELVTFAWMKRPGYRGEPQIDVPMTFIEGPSLDISSTAIRQAVKAGTLNSFLLTENVASYIKENNLYE</sequence>
<evidence type="ECO:0000256" key="9">
    <source>
        <dbReference type="ARBA" id="ARBA00048721"/>
    </source>
</evidence>
<comment type="similarity">
    <text evidence="10">Belongs to the NadD family.</text>
</comment>
<keyword evidence="3 10" id="KW-0662">Pyridine nucleotide biosynthesis</keyword>
<evidence type="ECO:0000259" key="11">
    <source>
        <dbReference type="Pfam" id="PF01467"/>
    </source>
</evidence>
<evidence type="ECO:0000256" key="7">
    <source>
        <dbReference type="ARBA" id="ARBA00022840"/>
    </source>
</evidence>
<accession>A0A3M7TT81</accession>
<dbReference type="EC" id="2.7.7.18" evidence="10"/>
<comment type="pathway">
    <text evidence="2 10">Cofactor biosynthesis; NAD(+) biosynthesis; deamido-NAD(+) from nicotinate D-ribonucleotide: step 1/1.</text>
</comment>
<comment type="function">
    <text evidence="1 10">Catalyzes the reversible adenylation of nicotinate mononucleotide (NaMN) to nicotinic acid adenine dinucleotide (NaAD).</text>
</comment>
<comment type="catalytic activity">
    <reaction evidence="9 10">
        <text>nicotinate beta-D-ribonucleotide + ATP + H(+) = deamido-NAD(+) + diphosphate</text>
        <dbReference type="Rhea" id="RHEA:22860"/>
        <dbReference type="ChEBI" id="CHEBI:15378"/>
        <dbReference type="ChEBI" id="CHEBI:30616"/>
        <dbReference type="ChEBI" id="CHEBI:33019"/>
        <dbReference type="ChEBI" id="CHEBI:57502"/>
        <dbReference type="ChEBI" id="CHEBI:58437"/>
        <dbReference type="EC" id="2.7.7.18"/>
    </reaction>
</comment>
<dbReference type="NCBIfam" id="TIGR00125">
    <property type="entry name" value="cyt_tran_rel"/>
    <property type="match status" value="1"/>
</dbReference>
<evidence type="ECO:0000256" key="8">
    <source>
        <dbReference type="ARBA" id="ARBA00023027"/>
    </source>
</evidence>